<feature type="compositionally biased region" description="Acidic residues" evidence="1">
    <location>
        <begin position="84"/>
        <end position="96"/>
    </location>
</feature>
<dbReference type="GO" id="GO:0008168">
    <property type="term" value="F:methyltransferase activity"/>
    <property type="evidence" value="ECO:0007669"/>
    <property type="project" value="TreeGrafter"/>
</dbReference>
<comment type="caution">
    <text evidence="3">The sequence shown here is derived from an EMBL/GenBank/DDBJ whole genome shotgun (WGS) entry which is preliminary data.</text>
</comment>
<dbReference type="SUPFAM" id="SSF53335">
    <property type="entry name" value="S-adenosyl-L-methionine-dependent methyltransferases"/>
    <property type="match status" value="1"/>
</dbReference>
<dbReference type="Proteomes" id="UP001197093">
    <property type="component" value="Unassembled WGS sequence"/>
</dbReference>
<gene>
    <name evidence="3" type="ORF">NEMBOFW57_000153</name>
</gene>
<evidence type="ECO:0000313" key="4">
    <source>
        <dbReference type="Proteomes" id="UP001197093"/>
    </source>
</evidence>
<organism evidence="3 4">
    <name type="scientific">Staphylotrichum longicolle</name>
    <dbReference type="NCBI Taxonomy" id="669026"/>
    <lineage>
        <taxon>Eukaryota</taxon>
        <taxon>Fungi</taxon>
        <taxon>Dikarya</taxon>
        <taxon>Ascomycota</taxon>
        <taxon>Pezizomycotina</taxon>
        <taxon>Sordariomycetes</taxon>
        <taxon>Sordariomycetidae</taxon>
        <taxon>Sordariales</taxon>
        <taxon>Chaetomiaceae</taxon>
        <taxon>Staphylotrichum</taxon>
    </lineage>
</organism>
<feature type="domain" description="Methyltransferase" evidence="2">
    <location>
        <begin position="119"/>
        <end position="215"/>
    </location>
</feature>
<dbReference type="EMBL" id="JAHCVI010000001">
    <property type="protein sequence ID" value="KAG7290156.1"/>
    <property type="molecule type" value="Genomic_DNA"/>
</dbReference>
<evidence type="ECO:0000259" key="2">
    <source>
        <dbReference type="Pfam" id="PF13649"/>
    </source>
</evidence>
<dbReference type="Pfam" id="PF13649">
    <property type="entry name" value="Methyltransf_25"/>
    <property type="match status" value="1"/>
</dbReference>
<sequence>MADDPPNPSLSSVTQPGTTSVPPPPNLKARIKESYDAIAPVYNHWTLMHRAHRMNYTTRLIQFLQADRRRNGHHHQQPTGGGEGDNENTENTETNDPDAPPRSGLAGTPIPSLAGMHALEVGCGSGVPVLEILLAKDMDIIGVDLSATQLALARAHFPEQTAKCQAVWAEKDMMELRYPPDEFGVVVGLYSLIHLPREEQTVFLHRVVRWLKPGGMVLINFAKGEMEGDVIEKWLGLEKGWMYWSGWGEDKMMQVIRELGLEVLLQETTGDATDPEFVWVIARKN</sequence>
<evidence type="ECO:0000313" key="3">
    <source>
        <dbReference type="EMBL" id="KAG7290156.1"/>
    </source>
</evidence>
<accession>A0AAD4EYW0</accession>
<dbReference type="Gene3D" id="3.40.50.150">
    <property type="entry name" value="Vaccinia Virus protein VP39"/>
    <property type="match status" value="1"/>
</dbReference>
<dbReference type="AlphaFoldDB" id="A0AAD4EYW0"/>
<keyword evidence="4" id="KW-1185">Reference proteome</keyword>
<protein>
    <recommendedName>
        <fullName evidence="2">Methyltransferase domain-containing protein</fullName>
    </recommendedName>
</protein>
<dbReference type="PANTHER" id="PTHR42912">
    <property type="entry name" value="METHYLTRANSFERASE"/>
    <property type="match status" value="1"/>
</dbReference>
<name>A0AAD4EYW0_9PEZI</name>
<dbReference type="PANTHER" id="PTHR42912:SF80">
    <property type="entry name" value="METHYLTRANSFERASE DOMAIN-CONTAINING PROTEIN"/>
    <property type="match status" value="1"/>
</dbReference>
<evidence type="ECO:0000256" key="1">
    <source>
        <dbReference type="SAM" id="MobiDB-lite"/>
    </source>
</evidence>
<feature type="region of interest" description="Disordered" evidence="1">
    <location>
        <begin position="1"/>
        <end position="27"/>
    </location>
</feature>
<feature type="region of interest" description="Disordered" evidence="1">
    <location>
        <begin position="69"/>
        <end position="109"/>
    </location>
</feature>
<dbReference type="InterPro" id="IPR050508">
    <property type="entry name" value="Methyltransf_Superfamily"/>
</dbReference>
<dbReference type="InterPro" id="IPR041698">
    <property type="entry name" value="Methyltransf_25"/>
</dbReference>
<dbReference type="InterPro" id="IPR029063">
    <property type="entry name" value="SAM-dependent_MTases_sf"/>
</dbReference>
<reference evidence="3" key="1">
    <citation type="submission" date="2023-02" db="EMBL/GenBank/DDBJ databases">
        <authorList>
            <person name="Palmer J.M."/>
        </authorList>
    </citation>
    <scope>NUCLEOTIDE SEQUENCE</scope>
    <source>
        <strain evidence="3">FW57</strain>
    </source>
</reference>
<dbReference type="CDD" id="cd02440">
    <property type="entry name" value="AdoMet_MTases"/>
    <property type="match status" value="1"/>
</dbReference>
<proteinExistence type="predicted"/>
<feature type="compositionally biased region" description="Polar residues" evidence="1">
    <location>
        <begin position="9"/>
        <end position="20"/>
    </location>
</feature>